<keyword evidence="3" id="KW-0804">Transcription</keyword>
<dbReference type="SMART" id="SM00345">
    <property type="entry name" value="HTH_GNTR"/>
    <property type="match status" value="1"/>
</dbReference>
<dbReference type="PANTHER" id="PTHR43537">
    <property type="entry name" value="TRANSCRIPTIONAL REGULATOR, GNTR FAMILY"/>
    <property type="match status" value="1"/>
</dbReference>
<keyword evidence="2" id="KW-0238">DNA-binding</keyword>
<dbReference type="EMBL" id="LDTZ01000025">
    <property type="protein sequence ID" value="KNA89451.1"/>
    <property type="molecule type" value="Genomic_DNA"/>
</dbReference>
<evidence type="ECO:0000259" key="4">
    <source>
        <dbReference type="PROSITE" id="PS50949"/>
    </source>
</evidence>
<dbReference type="InterPro" id="IPR036390">
    <property type="entry name" value="WH_DNA-bd_sf"/>
</dbReference>
<keyword evidence="1" id="KW-0805">Transcription regulation</keyword>
<dbReference type="Pfam" id="PF07729">
    <property type="entry name" value="FCD"/>
    <property type="match status" value="1"/>
</dbReference>
<dbReference type="SUPFAM" id="SSF46785">
    <property type="entry name" value="Winged helix' DNA-binding domain"/>
    <property type="match status" value="1"/>
</dbReference>
<evidence type="ECO:0000256" key="3">
    <source>
        <dbReference type="ARBA" id="ARBA00023163"/>
    </source>
</evidence>
<organism evidence="5 6">
    <name type="scientific">Gordonia jacobaea</name>
    <dbReference type="NCBI Taxonomy" id="122202"/>
    <lineage>
        <taxon>Bacteria</taxon>
        <taxon>Bacillati</taxon>
        <taxon>Actinomycetota</taxon>
        <taxon>Actinomycetes</taxon>
        <taxon>Mycobacteriales</taxon>
        <taxon>Gordoniaceae</taxon>
        <taxon>Gordonia</taxon>
    </lineage>
</organism>
<sequence>MTEIDGSGVTPDLPESLVDVAGRRIRDAILSGALTPGQKIVEETLCTDLGISRAPVREALRLLAQQGLVEHQPRRGTRVAEWAPRDILQLFELRQLLERYAVESALPLADPDVQLAPVRAAIEAMENASADIDIDDAHRRFHAAVVGLADNRQLDIALEPILLKLQLPMAVNLRAEARDHHGHDDGLHRHHDILHALEANDIEAVVAALRDHGHLNYLNLVEATMGEDGRADEARMS</sequence>
<dbReference type="Gene3D" id="1.10.10.10">
    <property type="entry name" value="Winged helix-like DNA-binding domain superfamily/Winged helix DNA-binding domain"/>
    <property type="match status" value="1"/>
</dbReference>
<keyword evidence="6" id="KW-1185">Reference proteome</keyword>
<dbReference type="Proteomes" id="UP000037247">
    <property type="component" value="Unassembled WGS sequence"/>
</dbReference>
<gene>
    <name evidence="5" type="ORF">ABW18_20875</name>
</gene>
<evidence type="ECO:0000256" key="1">
    <source>
        <dbReference type="ARBA" id="ARBA00023015"/>
    </source>
</evidence>
<dbReference type="InterPro" id="IPR000524">
    <property type="entry name" value="Tscrpt_reg_HTH_GntR"/>
</dbReference>
<feature type="domain" description="HTH gntR-type" evidence="4">
    <location>
        <begin position="15"/>
        <end position="82"/>
    </location>
</feature>
<dbReference type="PANTHER" id="PTHR43537:SF5">
    <property type="entry name" value="UXU OPERON TRANSCRIPTIONAL REGULATOR"/>
    <property type="match status" value="1"/>
</dbReference>
<proteinExistence type="predicted"/>
<dbReference type="InterPro" id="IPR011711">
    <property type="entry name" value="GntR_C"/>
</dbReference>
<evidence type="ECO:0000313" key="5">
    <source>
        <dbReference type="EMBL" id="KNA89451.1"/>
    </source>
</evidence>
<evidence type="ECO:0000313" key="6">
    <source>
        <dbReference type="Proteomes" id="UP000037247"/>
    </source>
</evidence>
<dbReference type="SUPFAM" id="SSF48008">
    <property type="entry name" value="GntR ligand-binding domain-like"/>
    <property type="match status" value="1"/>
</dbReference>
<accession>A0ABR5I7A6</accession>
<dbReference type="RefSeq" id="WP_049700912.1">
    <property type="nucleotide sequence ID" value="NZ_JAQDQF010000001.1"/>
</dbReference>
<reference evidence="5 6" key="1">
    <citation type="submission" date="2015-05" db="EMBL/GenBank/DDBJ databases">
        <title>Draft genome sequence of the bacterium Gordonia jacobaea a new member of the Gordonia genus.</title>
        <authorList>
            <person name="Jimenez-Galisteo G."/>
            <person name="Dominguez A."/>
            <person name="Munoz E."/>
            <person name="Vinas M."/>
        </authorList>
    </citation>
    <scope>NUCLEOTIDE SEQUENCE [LARGE SCALE GENOMIC DNA]</scope>
    <source>
        <strain evidence="6">mv1</strain>
    </source>
</reference>
<dbReference type="CDD" id="cd07377">
    <property type="entry name" value="WHTH_GntR"/>
    <property type="match status" value="1"/>
</dbReference>
<dbReference type="Gene3D" id="1.20.120.530">
    <property type="entry name" value="GntR ligand-binding domain-like"/>
    <property type="match status" value="1"/>
</dbReference>
<dbReference type="SMART" id="SM00895">
    <property type="entry name" value="FCD"/>
    <property type="match status" value="1"/>
</dbReference>
<dbReference type="InterPro" id="IPR036388">
    <property type="entry name" value="WH-like_DNA-bd_sf"/>
</dbReference>
<name>A0ABR5I7A6_9ACTN</name>
<dbReference type="Pfam" id="PF00392">
    <property type="entry name" value="GntR"/>
    <property type="match status" value="1"/>
</dbReference>
<dbReference type="InterPro" id="IPR008920">
    <property type="entry name" value="TF_FadR/GntR_C"/>
</dbReference>
<dbReference type="PROSITE" id="PS50949">
    <property type="entry name" value="HTH_GNTR"/>
    <property type="match status" value="1"/>
</dbReference>
<evidence type="ECO:0000256" key="2">
    <source>
        <dbReference type="ARBA" id="ARBA00023125"/>
    </source>
</evidence>
<protein>
    <submittedName>
        <fullName evidence="5">GntR family transcriptional regulator</fullName>
    </submittedName>
</protein>
<comment type="caution">
    <text evidence="5">The sequence shown here is derived from an EMBL/GenBank/DDBJ whole genome shotgun (WGS) entry which is preliminary data.</text>
</comment>